<keyword evidence="2" id="KW-1185">Reference proteome</keyword>
<evidence type="ECO:0000313" key="2">
    <source>
        <dbReference type="Proteomes" id="UP001265550"/>
    </source>
</evidence>
<organism evidence="1 2">
    <name type="scientific">Hydrogenophaga laconesensis</name>
    <dbReference type="NCBI Taxonomy" id="1805971"/>
    <lineage>
        <taxon>Bacteria</taxon>
        <taxon>Pseudomonadati</taxon>
        <taxon>Pseudomonadota</taxon>
        <taxon>Betaproteobacteria</taxon>
        <taxon>Burkholderiales</taxon>
        <taxon>Comamonadaceae</taxon>
        <taxon>Hydrogenophaga</taxon>
    </lineage>
</organism>
<dbReference type="EMBL" id="JAVDWE010000002">
    <property type="protein sequence ID" value="MDR7093381.1"/>
    <property type="molecule type" value="Genomic_DNA"/>
</dbReference>
<proteinExistence type="predicted"/>
<evidence type="ECO:0000313" key="1">
    <source>
        <dbReference type="EMBL" id="MDR7093381.1"/>
    </source>
</evidence>
<reference evidence="1 2" key="1">
    <citation type="submission" date="2023-07" db="EMBL/GenBank/DDBJ databases">
        <title>Sorghum-associated microbial communities from plants grown in Nebraska, USA.</title>
        <authorList>
            <person name="Schachtman D."/>
        </authorList>
    </citation>
    <scope>NUCLEOTIDE SEQUENCE [LARGE SCALE GENOMIC DNA]</scope>
    <source>
        <strain evidence="1 2">BE240</strain>
    </source>
</reference>
<dbReference type="Proteomes" id="UP001265550">
    <property type="component" value="Unassembled WGS sequence"/>
</dbReference>
<sequence length="54" mass="5530">MHLSALSVVGYLATLVIAVAAAAVHPWLDVEAHFVRAVSSLSTAVATLTTTLSP</sequence>
<comment type="caution">
    <text evidence="1">The sequence shown here is derived from an EMBL/GenBank/DDBJ whole genome shotgun (WGS) entry which is preliminary data.</text>
</comment>
<name>A0ABU1V7E5_9BURK</name>
<gene>
    <name evidence="1" type="ORF">J2X09_001113</name>
</gene>
<accession>A0ABU1V7E5</accession>
<dbReference type="RefSeq" id="WP_204732751.1">
    <property type="nucleotide sequence ID" value="NZ_JAVDWE010000002.1"/>
</dbReference>
<protein>
    <submittedName>
        <fullName evidence="1">Uncharacterized protein</fullName>
    </submittedName>
</protein>